<comment type="caution">
    <text evidence="1">The sequence shown here is derived from an EMBL/GenBank/DDBJ whole genome shotgun (WGS) entry which is preliminary data.</text>
</comment>
<name>A0ABX2CQT1_9CYAN</name>
<accession>A0ABX2CQT1</accession>
<organism evidence="1 2">
    <name type="scientific">Microcoleus asticus IPMA8</name>
    <dbReference type="NCBI Taxonomy" id="2563858"/>
    <lineage>
        <taxon>Bacteria</taxon>
        <taxon>Bacillati</taxon>
        <taxon>Cyanobacteriota</taxon>
        <taxon>Cyanophyceae</taxon>
        <taxon>Oscillatoriophycideae</taxon>
        <taxon>Oscillatoriales</taxon>
        <taxon>Microcoleaceae</taxon>
        <taxon>Microcoleus</taxon>
        <taxon>Microcoleus asticus</taxon>
    </lineage>
</organism>
<evidence type="ECO:0000313" key="1">
    <source>
        <dbReference type="EMBL" id="NQE32719.1"/>
    </source>
</evidence>
<keyword evidence="2" id="KW-1185">Reference proteome</keyword>
<dbReference type="EMBL" id="SRRZ01000005">
    <property type="protein sequence ID" value="NQE32719.1"/>
    <property type="molecule type" value="Genomic_DNA"/>
</dbReference>
<dbReference type="Proteomes" id="UP000702425">
    <property type="component" value="Unassembled WGS sequence"/>
</dbReference>
<sequence>MNTKFAIHTKNLSFFLIATFIFVCINTLSARAEKLRCFVDICLDPSSVELSKSDIPGAPSYPVRAILGTQQFSKQKLLAQMEVNCQQRQFRTVRVSEDGEIWSNFDPRWTLVDRNSSLSGLVDYTCKLAIAEQ</sequence>
<evidence type="ECO:0000313" key="2">
    <source>
        <dbReference type="Proteomes" id="UP000702425"/>
    </source>
</evidence>
<gene>
    <name evidence="1" type="ORF">E5S67_00435</name>
</gene>
<dbReference type="RefSeq" id="WP_172185053.1">
    <property type="nucleotide sequence ID" value="NZ_CAWPPK010000263.1"/>
</dbReference>
<proteinExistence type="predicted"/>
<protein>
    <submittedName>
        <fullName evidence="1">Uncharacterized protein</fullName>
    </submittedName>
</protein>
<reference evidence="1 2" key="1">
    <citation type="journal article" date="2020" name="Sci. Rep.">
        <title>A novel cyanobacterial geosmin producer, revising GeoA distribution and dispersion patterns in Bacteria.</title>
        <authorList>
            <person name="Churro C."/>
            <person name="Semedo-Aguiar A.P."/>
            <person name="Silva A.D."/>
            <person name="Pereira-Leal J.B."/>
            <person name="Leite R.B."/>
        </authorList>
    </citation>
    <scope>NUCLEOTIDE SEQUENCE [LARGE SCALE GENOMIC DNA]</scope>
    <source>
        <strain evidence="1 2">IPMA8</strain>
    </source>
</reference>